<feature type="transmembrane region" description="Helical" evidence="1">
    <location>
        <begin position="12"/>
        <end position="30"/>
    </location>
</feature>
<feature type="transmembrane region" description="Helical" evidence="1">
    <location>
        <begin position="42"/>
        <end position="60"/>
    </location>
</feature>
<reference evidence="2" key="1">
    <citation type="journal article" date="2014" name="Int. J. Syst. Evol. Microbiol.">
        <title>Complete genome of a new Firmicutes species belonging to the dominant human colonic microbiota ('Ruminococcus bicirculans') reveals two chromosomes and a selective capacity to utilize plant glucans.</title>
        <authorList>
            <consortium name="NISC Comparative Sequencing Program"/>
            <person name="Wegmann U."/>
            <person name="Louis P."/>
            <person name="Goesmann A."/>
            <person name="Henrissat B."/>
            <person name="Duncan S.H."/>
            <person name="Flint H.J."/>
        </authorList>
    </citation>
    <scope>NUCLEOTIDE SEQUENCE</scope>
    <source>
        <strain evidence="2">CECT 8869</strain>
    </source>
</reference>
<proteinExistence type="predicted"/>
<protein>
    <recommendedName>
        <fullName evidence="4">DUF4870 domain-containing protein</fullName>
    </recommendedName>
</protein>
<keyword evidence="1" id="KW-0472">Membrane</keyword>
<reference evidence="2" key="2">
    <citation type="submission" date="2023-06" db="EMBL/GenBank/DDBJ databases">
        <authorList>
            <person name="Lucena T."/>
            <person name="Sun Q."/>
        </authorList>
    </citation>
    <scope>NUCLEOTIDE SEQUENCE</scope>
    <source>
        <strain evidence="2">CECT 8869</strain>
    </source>
</reference>
<keyword evidence="3" id="KW-1185">Reference proteome</keyword>
<name>A0ABT8RU39_9FLAO</name>
<evidence type="ECO:0000256" key="1">
    <source>
        <dbReference type="SAM" id="Phobius"/>
    </source>
</evidence>
<keyword evidence="1" id="KW-0812">Transmembrane</keyword>
<dbReference type="RefSeq" id="WP_089261466.1">
    <property type="nucleotide sequence ID" value="NZ_JAUKUC010000001.1"/>
</dbReference>
<dbReference type="EMBL" id="JAUKUC010000001">
    <property type="protein sequence ID" value="MDO1514429.1"/>
    <property type="molecule type" value="Genomic_DNA"/>
</dbReference>
<gene>
    <name evidence="2" type="ORF">Q2T41_17380</name>
</gene>
<organism evidence="2 3">
    <name type="scientific">Maribacter confluentis</name>
    <dbReference type="NCBI Taxonomy" id="1656093"/>
    <lineage>
        <taxon>Bacteria</taxon>
        <taxon>Pseudomonadati</taxon>
        <taxon>Bacteroidota</taxon>
        <taxon>Flavobacteriia</taxon>
        <taxon>Flavobacteriales</taxon>
        <taxon>Flavobacteriaceae</taxon>
        <taxon>Maribacter</taxon>
    </lineage>
</organism>
<comment type="caution">
    <text evidence="2">The sequence shown here is derived from an EMBL/GenBank/DDBJ whole genome shotgun (WGS) entry which is preliminary data.</text>
</comment>
<dbReference type="Proteomes" id="UP001168579">
    <property type="component" value="Unassembled WGS sequence"/>
</dbReference>
<sequence length="109" mass="12570">MEKSPSIPGKTTAIVAYLTIVGAMIAMSMNSEPRHRFARFHTRQAFGLHIVFLGFALLNSQWGNVYGFYGLYIFYIVLWFYAFLGLLGNKEQEIPVLGAYFQKWFTFIQ</sequence>
<feature type="transmembrane region" description="Helical" evidence="1">
    <location>
        <begin position="66"/>
        <end position="87"/>
    </location>
</feature>
<evidence type="ECO:0000313" key="3">
    <source>
        <dbReference type="Proteomes" id="UP001168579"/>
    </source>
</evidence>
<accession>A0ABT8RU39</accession>
<keyword evidence="1" id="KW-1133">Transmembrane helix</keyword>
<evidence type="ECO:0000313" key="2">
    <source>
        <dbReference type="EMBL" id="MDO1514429.1"/>
    </source>
</evidence>
<evidence type="ECO:0008006" key="4">
    <source>
        <dbReference type="Google" id="ProtNLM"/>
    </source>
</evidence>